<comment type="subcellular location">
    <subcellularLocation>
        <location evidence="1">Periplasm</location>
    </subcellularLocation>
</comment>
<dbReference type="CDD" id="cd08497">
    <property type="entry name" value="MbnE-like"/>
    <property type="match status" value="1"/>
</dbReference>
<dbReference type="InterPro" id="IPR000914">
    <property type="entry name" value="SBP_5_dom"/>
</dbReference>
<dbReference type="GO" id="GO:0030288">
    <property type="term" value="C:outer membrane-bounded periplasmic space"/>
    <property type="evidence" value="ECO:0007669"/>
    <property type="project" value="TreeGrafter"/>
</dbReference>
<dbReference type="Gene3D" id="3.40.190.10">
    <property type="entry name" value="Periplasmic binding protein-like II"/>
    <property type="match status" value="1"/>
</dbReference>
<gene>
    <name evidence="6" type="ORF">SAMN06273572_102363</name>
</gene>
<dbReference type="InterPro" id="IPR039424">
    <property type="entry name" value="SBP_5"/>
</dbReference>
<reference evidence="7" key="1">
    <citation type="submission" date="2017-09" db="EMBL/GenBank/DDBJ databases">
        <authorList>
            <person name="Varghese N."/>
            <person name="Submissions S."/>
        </authorList>
    </citation>
    <scope>NUCLEOTIDE SEQUENCE [LARGE SCALE GENOMIC DNA]</scope>
    <source>
        <strain evidence="7">C7</strain>
    </source>
</reference>
<dbReference type="GO" id="GO:1904680">
    <property type="term" value="F:peptide transmembrane transporter activity"/>
    <property type="evidence" value="ECO:0007669"/>
    <property type="project" value="TreeGrafter"/>
</dbReference>
<keyword evidence="3 4" id="KW-0732">Signal</keyword>
<evidence type="ECO:0000313" key="6">
    <source>
        <dbReference type="EMBL" id="SOH93685.1"/>
    </source>
</evidence>
<proteinExistence type="inferred from homology"/>
<organism evidence="6 7">
    <name type="scientific">Pontivivens marinum</name>
    <dbReference type="NCBI Taxonomy" id="1690039"/>
    <lineage>
        <taxon>Bacteria</taxon>
        <taxon>Pseudomonadati</taxon>
        <taxon>Pseudomonadota</taxon>
        <taxon>Alphaproteobacteria</taxon>
        <taxon>Rhodobacterales</taxon>
        <taxon>Paracoccaceae</taxon>
        <taxon>Pontivivens</taxon>
    </lineage>
</organism>
<dbReference type="Proteomes" id="UP000220034">
    <property type="component" value="Unassembled WGS sequence"/>
</dbReference>
<dbReference type="PIRSF" id="PIRSF002741">
    <property type="entry name" value="MppA"/>
    <property type="match status" value="1"/>
</dbReference>
<dbReference type="Gene3D" id="3.10.105.10">
    <property type="entry name" value="Dipeptide-binding Protein, Domain 3"/>
    <property type="match status" value="1"/>
</dbReference>
<dbReference type="EMBL" id="OCTN01000002">
    <property type="protein sequence ID" value="SOH93685.1"/>
    <property type="molecule type" value="Genomic_DNA"/>
</dbReference>
<evidence type="ECO:0000259" key="5">
    <source>
        <dbReference type="Pfam" id="PF00496"/>
    </source>
</evidence>
<dbReference type="SUPFAM" id="SSF53850">
    <property type="entry name" value="Periplasmic binding protein-like II"/>
    <property type="match status" value="1"/>
</dbReference>
<evidence type="ECO:0000256" key="3">
    <source>
        <dbReference type="ARBA" id="ARBA00022729"/>
    </source>
</evidence>
<dbReference type="GO" id="GO:0043190">
    <property type="term" value="C:ATP-binding cassette (ABC) transporter complex"/>
    <property type="evidence" value="ECO:0007669"/>
    <property type="project" value="InterPro"/>
</dbReference>
<dbReference type="PANTHER" id="PTHR30290">
    <property type="entry name" value="PERIPLASMIC BINDING COMPONENT OF ABC TRANSPORTER"/>
    <property type="match status" value="1"/>
</dbReference>
<feature type="signal peptide" evidence="4">
    <location>
        <begin position="1"/>
        <end position="20"/>
    </location>
</feature>
<feature type="chain" id="PRO_5012157662" evidence="4">
    <location>
        <begin position="21"/>
        <end position="595"/>
    </location>
</feature>
<dbReference type="PANTHER" id="PTHR30290:SF64">
    <property type="entry name" value="ABC TRANSPORTER PERIPLASMIC BINDING PROTEIN"/>
    <property type="match status" value="1"/>
</dbReference>
<evidence type="ECO:0000313" key="7">
    <source>
        <dbReference type="Proteomes" id="UP000220034"/>
    </source>
</evidence>
<comment type="similarity">
    <text evidence="2">Belongs to the bacterial solute-binding protein 5 family.</text>
</comment>
<name>A0A2C9CR88_9RHOB</name>
<dbReference type="Pfam" id="PF00496">
    <property type="entry name" value="SBP_bac_5"/>
    <property type="match status" value="1"/>
</dbReference>
<dbReference type="GO" id="GO:0015833">
    <property type="term" value="P:peptide transport"/>
    <property type="evidence" value="ECO:0007669"/>
    <property type="project" value="TreeGrafter"/>
</dbReference>
<evidence type="ECO:0000256" key="4">
    <source>
        <dbReference type="SAM" id="SignalP"/>
    </source>
</evidence>
<sequence length="595" mass="66066">MSRISSIAAVVLLTASAAAAQPQHGIAMYGEPALPPDFAHLPYVNPEAPTGGIIVEGARGSFDSLNPFIQKGSAPYGTRAHVAESLLGRSYDEPFTLYGLLAESVEMADDRTWVEFHLNPAARFSDGSPVTVEDVIWSFETMGEQGHARYRSAWDGVVSTEQTGERSVRFNLTGDSRELPLILGLRPVLKKADWDDVDFTESSLRPFIASGPYTIGDFDTGRFIQFDRNPDYWGADLNFNVGRHNLDAIRYEFFGDGEAAWQAFTSGETSYHVEYDEAKWVEQYNFPAVERGDIVQSEVAHQRPTGMSGLVFNTRSPIFADIRVRDALLHVFNFEFINERLNAGVPGRIESYFDNSLLGFEGEASARERELLEPYLTDLPADVLSDYTLPVGTADLRNRRNLRAAQDLLTQAGWTLNDGVLQNGAGEPFVFEMLLSSSANEAVTNIFAEALQRLGITMEMSLVDSAQYAERLNTYDYDMIAHTWGLSLSPGTEQINYWGSRGVQGQGTRNYAGIDAPAAGAMIDAILSSEGREDFVSAVNALDRVLTTGRYVIPFWYSPLVRVAHKAELHYPADNLPIYGYWIGFMPDVWWSEVK</sequence>
<protein>
    <submittedName>
        <fullName evidence="6">Peptide/nickel transport system substrate-binding protein</fullName>
    </submittedName>
</protein>
<accession>A0A2C9CR88</accession>
<dbReference type="InterPro" id="IPR030678">
    <property type="entry name" value="Peptide/Ni-bd"/>
</dbReference>
<feature type="domain" description="Solute-binding protein family 5" evidence="5">
    <location>
        <begin position="97"/>
        <end position="502"/>
    </location>
</feature>
<evidence type="ECO:0000256" key="1">
    <source>
        <dbReference type="ARBA" id="ARBA00004418"/>
    </source>
</evidence>
<evidence type="ECO:0000256" key="2">
    <source>
        <dbReference type="ARBA" id="ARBA00005695"/>
    </source>
</evidence>
<dbReference type="AlphaFoldDB" id="A0A2C9CR88"/>
<dbReference type="OrthoDB" id="9803988at2"/>
<keyword evidence="7" id="KW-1185">Reference proteome</keyword>
<dbReference type="GO" id="GO:0042884">
    <property type="term" value="P:microcin transport"/>
    <property type="evidence" value="ECO:0007669"/>
    <property type="project" value="TreeGrafter"/>
</dbReference>